<name>A0A3S5AAU8_9PLAT</name>
<dbReference type="AlphaFoldDB" id="A0A3S5AAU8"/>
<protein>
    <submittedName>
        <fullName evidence="2">Uncharacterized protein</fullName>
    </submittedName>
</protein>
<organism evidence="2 3">
    <name type="scientific">Protopolystoma xenopodis</name>
    <dbReference type="NCBI Taxonomy" id="117903"/>
    <lineage>
        <taxon>Eukaryota</taxon>
        <taxon>Metazoa</taxon>
        <taxon>Spiralia</taxon>
        <taxon>Lophotrochozoa</taxon>
        <taxon>Platyhelminthes</taxon>
        <taxon>Monogenea</taxon>
        <taxon>Polyopisthocotylea</taxon>
        <taxon>Polystomatidea</taxon>
        <taxon>Polystomatidae</taxon>
        <taxon>Protopolystoma</taxon>
    </lineage>
</organism>
<accession>A0A3S5AAU8</accession>
<sequence length="257" mass="28568">MDEARPGSTLPVRPAPMSRWDARVSESFLAELTRPGCPEGYAKQKEPTHSTVEIASKLPPVVGQEAGKAEGMAWYRQDRYSEDEIDVELVDNEQTKPHSRDHDAVGHDNDRQNKDDGRSGESRTCSKMDNPSTLLASFGSEISISASMVSGRYASSPLQDCRKSTTVPATKDNLPHLPVALSDPRFWGDASRNRRWTGRWDNAEPTWRLQEVGLDEKEAKEADDEEGSAEEEANAKEIFGTPADQNMPTRNHDKMGK</sequence>
<evidence type="ECO:0000313" key="3">
    <source>
        <dbReference type="Proteomes" id="UP000784294"/>
    </source>
</evidence>
<dbReference type="Proteomes" id="UP000784294">
    <property type="component" value="Unassembled WGS sequence"/>
</dbReference>
<gene>
    <name evidence="2" type="ORF">PXEA_LOCUS12719</name>
</gene>
<feature type="region of interest" description="Disordered" evidence="1">
    <location>
        <begin position="212"/>
        <end position="257"/>
    </location>
</feature>
<proteinExistence type="predicted"/>
<feature type="compositionally biased region" description="Acidic residues" evidence="1">
    <location>
        <begin position="221"/>
        <end position="232"/>
    </location>
</feature>
<keyword evidence="3" id="KW-1185">Reference proteome</keyword>
<comment type="caution">
    <text evidence="2">The sequence shown here is derived from an EMBL/GenBank/DDBJ whole genome shotgun (WGS) entry which is preliminary data.</text>
</comment>
<evidence type="ECO:0000313" key="2">
    <source>
        <dbReference type="EMBL" id="VEL19279.1"/>
    </source>
</evidence>
<reference evidence="2" key="1">
    <citation type="submission" date="2018-11" db="EMBL/GenBank/DDBJ databases">
        <authorList>
            <consortium name="Pathogen Informatics"/>
        </authorList>
    </citation>
    <scope>NUCLEOTIDE SEQUENCE</scope>
</reference>
<feature type="compositionally biased region" description="Basic and acidic residues" evidence="1">
    <location>
        <begin position="93"/>
        <end position="126"/>
    </location>
</feature>
<feature type="region of interest" description="Disordered" evidence="1">
    <location>
        <begin position="151"/>
        <end position="191"/>
    </location>
</feature>
<evidence type="ECO:0000256" key="1">
    <source>
        <dbReference type="SAM" id="MobiDB-lite"/>
    </source>
</evidence>
<feature type="region of interest" description="Disordered" evidence="1">
    <location>
        <begin position="85"/>
        <end position="132"/>
    </location>
</feature>
<dbReference type="EMBL" id="CAAALY010040879">
    <property type="protein sequence ID" value="VEL19279.1"/>
    <property type="molecule type" value="Genomic_DNA"/>
</dbReference>